<evidence type="ECO:0000256" key="1">
    <source>
        <dbReference type="SAM" id="MobiDB-lite"/>
    </source>
</evidence>
<evidence type="ECO:0000313" key="3">
    <source>
        <dbReference type="Proteomes" id="UP000266634"/>
    </source>
</evidence>
<organism evidence="2 3">
    <name type="scientific">Clavibacter michiganensis subsp. insidiosus</name>
    <dbReference type="NCBI Taxonomy" id="33014"/>
    <lineage>
        <taxon>Bacteria</taxon>
        <taxon>Bacillati</taxon>
        <taxon>Actinomycetota</taxon>
        <taxon>Actinomycetes</taxon>
        <taxon>Micrococcales</taxon>
        <taxon>Microbacteriaceae</taxon>
        <taxon>Clavibacter</taxon>
    </lineage>
</organism>
<reference evidence="2 3" key="1">
    <citation type="submission" date="2018-08" db="EMBL/GenBank/DDBJ databases">
        <title>Genome Sequence of Clavibacter michiganensis Subspecies type strains, and the Atypical Peach-Colored Strains Isolated from Tomato.</title>
        <authorList>
            <person name="Osdaghi E."/>
            <person name="Portier P."/>
            <person name="Briand M."/>
            <person name="Jacques M.-A."/>
        </authorList>
    </citation>
    <scope>NUCLEOTIDE SEQUENCE [LARGE SCALE GENOMIC DNA]</scope>
    <source>
        <strain evidence="2 3">CFBP 6488</strain>
    </source>
</reference>
<proteinExistence type="predicted"/>
<sequence>MTDSAWPSDAVRPWRERSDVEPRDEEPVDEEPLIDDVPASRARADARPLPGQRVRVRLRVGV</sequence>
<dbReference type="EMBL" id="QWEA01000395">
    <property type="protein sequence ID" value="RIJ29781.1"/>
    <property type="molecule type" value="Genomic_DNA"/>
</dbReference>
<accession>A0A399RGU1</accession>
<feature type="compositionally biased region" description="Basic and acidic residues" evidence="1">
    <location>
        <begin position="12"/>
        <end position="21"/>
    </location>
</feature>
<evidence type="ECO:0000313" key="2">
    <source>
        <dbReference type="EMBL" id="RIJ29781.1"/>
    </source>
</evidence>
<name>A0A399RGU1_9MICO</name>
<feature type="compositionally biased region" description="Acidic residues" evidence="1">
    <location>
        <begin position="22"/>
        <end position="34"/>
    </location>
</feature>
<gene>
    <name evidence="2" type="ORF">DZF93_10255</name>
</gene>
<feature type="non-terminal residue" evidence="2">
    <location>
        <position position="62"/>
    </location>
</feature>
<dbReference type="Proteomes" id="UP000266634">
    <property type="component" value="Unassembled WGS sequence"/>
</dbReference>
<dbReference type="AlphaFoldDB" id="A0A399RGU1"/>
<feature type="region of interest" description="Disordered" evidence="1">
    <location>
        <begin position="1"/>
        <end position="48"/>
    </location>
</feature>
<protein>
    <submittedName>
        <fullName evidence="2">Uncharacterized protein</fullName>
    </submittedName>
</protein>
<comment type="caution">
    <text evidence="2">The sequence shown here is derived from an EMBL/GenBank/DDBJ whole genome shotgun (WGS) entry which is preliminary data.</text>
</comment>